<feature type="region of interest" description="Disordered" evidence="3">
    <location>
        <begin position="418"/>
        <end position="445"/>
    </location>
</feature>
<dbReference type="PANTHER" id="PTHR30203">
    <property type="entry name" value="OUTER MEMBRANE CATION EFFLUX PROTEIN"/>
    <property type="match status" value="1"/>
</dbReference>
<gene>
    <name evidence="5" type="ORF">SVA_3111</name>
</gene>
<name>A0A1B4V802_9GAMM</name>
<dbReference type="PANTHER" id="PTHR30203:SF24">
    <property type="entry name" value="BLR4935 PROTEIN"/>
    <property type="match status" value="1"/>
</dbReference>
<dbReference type="KEGG" id="sva:SVA_3111"/>
<protein>
    <submittedName>
        <fullName evidence="5">Transporter</fullName>
    </submittedName>
</protein>
<feature type="chain" id="PRO_5008571287" evidence="4">
    <location>
        <begin position="24"/>
        <end position="445"/>
    </location>
</feature>
<dbReference type="AlphaFoldDB" id="A0A1B4V802"/>
<sequence>MPVSRLASLTGTLLIAAWAAAPAAEPPASQVSELLLDAAVEQALAENPELAQMRSRARAAAEMPSQAGALPDPRIGLDVMEDRAVDMREYRYRIAQEFPFPGKRGLNREVAAHDALAMADEVEEMRLTLVRDVKSAWWGLYYLDRALETVARNQALLRQFVTIAQTKYTVGTGLQQDVLLAQLELSKLLDMELMLQGERRDREAELNMLLNRPTDESVRLPLSVSEELPPVPGEERLLARAETARPLLQAARRQVDAAQSRLALARRDYYPDFMLGLRYDDREMIREQIMLEFSMTVPLYAASKQSRMVEQRSQELGGRTDALQASRQRARREISQALANLRRSRGQALLLKTGILPQARQTVQSMLAGYQVNKVDFLNLVNAQVSLYDYETRYWKNLSETNQALAALEAAVGQPIGNDTLALPDPRARAEDARVEPAHERGERP</sequence>
<reference evidence="5 6" key="1">
    <citation type="submission" date="2015-08" db="EMBL/GenBank/DDBJ databases">
        <title>Complete genome sequence of Sulfurifustis variabilis.</title>
        <authorList>
            <person name="Miura A."/>
            <person name="Kojima H."/>
            <person name="Fukui M."/>
        </authorList>
    </citation>
    <scope>NUCLEOTIDE SEQUENCE [LARGE SCALE GENOMIC DNA]</scope>
    <source>
        <strain evidence="6">skN76</strain>
    </source>
</reference>
<accession>A0A1B4V802</accession>
<evidence type="ECO:0000256" key="2">
    <source>
        <dbReference type="SAM" id="Coils"/>
    </source>
</evidence>
<evidence type="ECO:0000256" key="4">
    <source>
        <dbReference type="SAM" id="SignalP"/>
    </source>
</evidence>
<proteinExistence type="inferred from homology"/>
<dbReference type="InterPro" id="IPR010131">
    <property type="entry name" value="MdtP/NodT-like"/>
</dbReference>
<feature type="compositionally biased region" description="Basic and acidic residues" evidence="3">
    <location>
        <begin position="426"/>
        <end position="445"/>
    </location>
</feature>
<comment type="similarity">
    <text evidence="1">Belongs to the outer membrane factor (OMF) (TC 1.B.17) family.</text>
</comment>
<dbReference type="Gene3D" id="1.20.1600.10">
    <property type="entry name" value="Outer membrane efflux proteins (OEP)"/>
    <property type="match status" value="1"/>
</dbReference>
<dbReference type="SUPFAM" id="SSF56954">
    <property type="entry name" value="Outer membrane efflux proteins (OEP)"/>
    <property type="match status" value="1"/>
</dbReference>
<feature type="signal peptide" evidence="4">
    <location>
        <begin position="1"/>
        <end position="23"/>
    </location>
</feature>
<evidence type="ECO:0000313" key="6">
    <source>
        <dbReference type="Proteomes" id="UP000218899"/>
    </source>
</evidence>
<dbReference type="InterPro" id="IPR003423">
    <property type="entry name" value="OMP_efflux"/>
</dbReference>
<dbReference type="Proteomes" id="UP000218899">
    <property type="component" value="Chromosome"/>
</dbReference>
<evidence type="ECO:0000256" key="1">
    <source>
        <dbReference type="ARBA" id="ARBA00007613"/>
    </source>
</evidence>
<evidence type="ECO:0000313" key="5">
    <source>
        <dbReference type="EMBL" id="BAU49659.1"/>
    </source>
</evidence>
<feature type="coiled-coil region" evidence="2">
    <location>
        <begin position="320"/>
        <end position="347"/>
    </location>
</feature>
<keyword evidence="6" id="KW-1185">Reference proteome</keyword>
<dbReference type="GO" id="GO:0015562">
    <property type="term" value="F:efflux transmembrane transporter activity"/>
    <property type="evidence" value="ECO:0007669"/>
    <property type="project" value="InterPro"/>
</dbReference>
<dbReference type="OrthoDB" id="5607838at2"/>
<keyword evidence="4" id="KW-0732">Signal</keyword>
<organism evidence="5 6">
    <name type="scientific">Sulfurifustis variabilis</name>
    <dbReference type="NCBI Taxonomy" id="1675686"/>
    <lineage>
        <taxon>Bacteria</taxon>
        <taxon>Pseudomonadati</taxon>
        <taxon>Pseudomonadota</taxon>
        <taxon>Gammaproteobacteria</taxon>
        <taxon>Acidiferrobacterales</taxon>
        <taxon>Acidiferrobacteraceae</taxon>
        <taxon>Sulfurifustis</taxon>
    </lineage>
</organism>
<dbReference type="EMBL" id="AP014936">
    <property type="protein sequence ID" value="BAU49659.1"/>
    <property type="molecule type" value="Genomic_DNA"/>
</dbReference>
<keyword evidence="2" id="KW-0175">Coiled coil</keyword>
<dbReference type="Pfam" id="PF02321">
    <property type="entry name" value="OEP"/>
    <property type="match status" value="2"/>
</dbReference>
<evidence type="ECO:0000256" key="3">
    <source>
        <dbReference type="SAM" id="MobiDB-lite"/>
    </source>
</evidence>